<name>A0A9W6D9Q9_9CLOT</name>
<protein>
    <submittedName>
        <fullName evidence="1">Uncharacterized protein</fullName>
    </submittedName>
</protein>
<dbReference type="Proteomes" id="UP001057868">
    <property type="component" value="Unassembled WGS sequence"/>
</dbReference>
<comment type="caution">
    <text evidence="1">The sequence shown here is derived from an EMBL/GenBank/DDBJ whole genome shotgun (WGS) entry which is preliminary data.</text>
</comment>
<evidence type="ECO:0000313" key="2">
    <source>
        <dbReference type="Proteomes" id="UP001057868"/>
    </source>
</evidence>
<dbReference type="AlphaFoldDB" id="A0A9W6D9Q9"/>
<organism evidence="1 2">
    <name type="scientific">Clostridium folliculivorans</name>
    <dbReference type="NCBI Taxonomy" id="2886038"/>
    <lineage>
        <taxon>Bacteria</taxon>
        <taxon>Bacillati</taxon>
        <taxon>Bacillota</taxon>
        <taxon>Clostridia</taxon>
        <taxon>Eubacteriales</taxon>
        <taxon>Clostridiaceae</taxon>
        <taxon>Clostridium</taxon>
    </lineage>
</organism>
<sequence length="65" mass="7541">MRKAPFPKEKTIPNTMNNTIIPISPAGIIIPPLLESLYTLNFYVYIHSRNIWIVGYGDYQYINIL</sequence>
<gene>
    <name evidence="1" type="ORF">CFOLD11_09920</name>
</gene>
<proteinExistence type="predicted"/>
<reference evidence="1" key="1">
    <citation type="journal article" date="2023" name="Int. J. Syst. Evol. Microbiol.">
        <title>&lt;i&gt;Clostridium folliculivorans&lt;/i&gt; sp. nov., isolated from soil samples of an organic paddy in Japan.</title>
        <authorList>
            <person name="Tazawa J."/>
            <person name="Kobayashi H."/>
            <person name="Tanizawa Y."/>
            <person name="Uchino A."/>
            <person name="Tanaka F."/>
            <person name="Urashima Y."/>
            <person name="Miura S."/>
            <person name="Sakamoto M."/>
            <person name="Ohkuma M."/>
            <person name="Tohno M."/>
        </authorList>
    </citation>
    <scope>NUCLEOTIDE SEQUENCE</scope>
    <source>
        <strain evidence="1">D1-1</strain>
    </source>
</reference>
<keyword evidence="2" id="KW-1185">Reference proteome</keyword>
<accession>A0A9W6D9Q9</accession>
<evidence type="ECO:0000313" key="1">
    <source>
        <dbReference type="EMBL" id="GKU24166.1"/>
    </source>
</evidence>
<dbReference type="EMBL" id="BQXY01000001">
    <property type="protein sequence ID" value="GKU24166.1"/>
    <property type="molecule type" value="Genomic_DNA"/>
</dbReference>